<protein>
    <recommendedName>
        <fullName evidence="3">Apple domain-containing protein</fullName>
    </recommendedName>
</protein>
<dbReference type="Proteomes" id="UP001159641">
    <property type="component" value="Unassembled WGS sequence"/>
</dbReference>
<reference evidence="1 2" key="1">
    <citation type="submission" date="2022-11" db="EMBL/GenBank/DDBJ databases">
        <title>Whole genome sequence of Eschrichtius robustus ER-17-0199.</title>
        <authorList>
            <person name="Bruniche-Olsen A."/>
            <person name="Black A.N."/>
            <person name="Fields C.J."/>
            <person name="Walden K."/>
            <person name="Dewoody J.A."/>
        </authorList>
    </citation>
    <scope>NUCLEOTIDE SEQUENCE [LARGE SCALE GENOMIC DNA]</scope>
    <source>
        <strain evidence="1">ER-17-0199</strain>
        <tissue evidence="1">Blubber</tissue>
    </source>
</reference>
<evidence type="ECO:0000313" key="2">
    <source>
        <dbReference type="Proteomes" id="UP001159641"/>
    </source>
</evidence>
<gene>
    <name evidence="1" type="ORF">J1605_011835</name>
</gene>
<keyword evidence="2" id="KW-1185">Reference proteome</keyword>
<accession>A0AB34GMI6</accession>
<dbReference type="AlphaFoldDB" id="A0AB34GMI6"/>
<proteinExistence type="predicted"/>
<evidence type="ECO:0000313" key="1">
    <source>
        <dbReference type="EMBL" id="KAJ8780232.1"/>
    </source>
</evidence>
<organism evidence="1 2">
    <name type="scientific">Eschrichtius robustus</name>
    <name type="common">California gray whale</name>
    <name type="synonym">Eschrichtius gibbosus</name>
    <dbReference type="NCBI Taxonomy" id="9764"/>
    <lineage>
        <taxon>Eukaryota</taxon>
        <taxon>Metazoa</taxon>
        <taxon>Chordata</taxon>
        <taxon>Craniata</taxon>
        <taxon>Vertebrata</taxon>
        <taxon>Euteleostomi</taxon>
        <taxon>Mammalia</taxon>
        <taxon>Eutheria</taxon>
        <taxon>Laurasiatheria</taxon>
        <taxon>Artiodactyla</taxon>
        <taxon>Whippomorpha</taxon>
        <taxon>Cetacea</taxon>
        <taxon>Mysticeti</taxon>
        <taxon>Eschrichtiidae</taxon>
        <taxon>Eschrichtius</taxon>
    </lineage>
</organism>
<dbReference type="EMBL" id="JAIQCJ010002164">
    <property type="protein sequence ID" value="KAJ8780232.1"/>
    <property type="molecule type" value="Genomic_DNA"/>
</dbReference>
<evidence type="ECO:0008006" key="3">
    <source>
        <dbReference type="Google" id="ProtNLM"/>
    </source>
</evidence>
<sequence length="92" mass="10084">MHVRRPGCSMKRASSLNVLNVGGTVAEDHFQCRDHCKLASCEVLVKNNSSICFFTQERNNCLADSRALSASHADLAPTGRGRARLTPKANER</sequence>
<comment type="caution">
    <text evidence="1">The sequence shown here is derived from an EMBL/GenBank/DDBJ whole genome shotgun (WGS) entry which is preliminary data.</text>
</comment>
<name>A0AB34GMI6_ESCRO</name>